<dbReference type="EMBL" id="JASWJB010000222">
    <property type="protein sequence ID" value="KAK2593232.1"/>
    <property type="molecule type" value="Genomic_DNA"/>
</dbReference>
<keyword evidence="4" id="KW-0238">DNA-binding</keyword>
<keyword evidence="5" id="KW-0804">Transcription</keyword>
<proteinExistence type="predicted"/>
<dbReference type="CDD" id="cd00067">
    <property type="entry name" value="GAL4"/>
    <property type="match status" value="1"/>
</dbReference>
<dbReference type="InterPro" id="IPR021858">
    <property type="entry name" value="Fun_TF"/>
</dbReference>
<keyword evidence="10" id="KW-1185">Reference proteome</keyword>
<dbReference type="Pfam" id="PF00172">
    <property type="entry name" value="Zn_clus"/>
    <property type="match status" value="1"/>
</dbReference>
<feature type="region of interest" description="Disordered" evidence="7">
    <location>
        <begin position="1"/>
        <end position="27"/>
    </location>
</feature>
<dbReference type="Gene3D" id="4.10.240.10">
    <property type="entry name" value="Zn(2)-C6 fungal-type DNA-binding domain"/>
    <property type="match status" value="1"/>
</dbReference>
<name>A0AAJ0FQS6_9HYPO</name>
<evidence type="ECO:0000256" key="2">
    <source>
        <dbReference type="ARBA" id="ARBA00022833"/>
    </source>
</evidence>
<dbReference type="GO" id="GO:0008270">
    <property type="term" value="F:zinc ion binding"/>
    <property type="evidence" value="ECO:0007669"/>
    <property type="project" value="InterPro"/>
</dbReference>
<evidence type="ECO:0000256" key="6">
    <source>
        <dbReference type="ARBA" id="ARBA00023242"/>
    </source>
</evidence>
<evidence type="ECO:0000256" key="3">
    <source>
        <dbReference type="ARBA" id="ARBA00023015"/>
    </source>
</evidence>
<dbReference type="GO" id="GO:0000981">
    <property type="term" value="F:DNA-binding transcription factor activity, RNA polymerase II-specific"/>
    <property type="evidence" value="ECO:0007669"/>
    <property type="project" value="InterPro"/>
</dbReference>
<dbReference type="InterPro" id="IPR052360">
    <property type="entry name" value="Transcr_Regulatory_Proteins"/>
</dbReference>
<dbReference type="Proteomes" id="UP001251528">
    <property type="component" value="Unassembled WGS sequence"/>
</dbReference>
<dbReference type="Pfam" id="PF11951">
    <property type="entry name" value="Fungal_trans_2"/>
    <property type="match status" value="1"/>
</dbReference>
<evidence type="ECO:0000256" key="5">
    <source>
        <dbReference type="ARBA" id="ARBA00023163"/>
    </source>
</evidence>
<dbReference type="InterPro" id="IPR036864">
    <property type="entry name" value="Zn2-C6_fun-type_DNA-bd_sf"/>
</dbReference>
<keyword evidence="6" id="KW-0539">Nucleus</keyword>
<dbReference type="AlphaFoldDB" id="A0AAJ0FQS6"/>
<sequence length="558" mass="62653">MADHTIEAGTTSANTRRSGTSMSRRRRRWSAKVKTGCITCRFVLSVIIRLRHHLAEISTNRARHLKCDEGKPNCGRCTSAGRNCSGYRTGATSTISTATAVRQLTDHATPFYADSTSEEKYLFHAFRVQAGHQIAGSSFLSIDVAQACHLHPAVWHSALAISAMHMKRNSRSPEHYGRVALYQYNKAIRELIQGTQNMRSGSQGQSTILLVTLLLFGVACLRGDITESRMFVGHALSLFGNWDFHQNAATRSTSGGDHAMPTSCLVALLNELFFQYSWAAQTFGPAWQLKNVTSMPALRAPLDANAAASFEFRSLQTELCELRLMRETQPSLWCTRRQIWVRRFSNWKDKFRQLRQASGHHHLLITRLHMSLICLEIFCQGDRVDGNKNGDNSSVGLSWDGLCWDRSAHQFERIIELAEQIAAEEVRTPPILGFSVGPSVIGIAYMVASFCKTHGIRNRALRLLKWCHQRDGMLDSRLLSLQAAAKIRLEEQGRNVFRPPTELARCQCIPEEYTCVRHQLVDCGAEFLENGMVKMCFSTLGSAMQPPETLSMTVPWME</sequence>
<protein>
    <recommendedName>
        <fullName evidence="8">Zn(2)-C6 fungal-type domain-containing protein</fullName>
    </recommendedName>
</protein>
<evidence type="ECO:0000313" key="10">
    <source>
        <dbReference type="Proteomes" id="UP001251528"/>
    </source>
</evidence>
<evidence type="ECO:0000256" key="7">
    <source>
        <dbReference type="SAM" id="MobiDB-lite"/>
    </source>
</evidence>
<feature type="domain" description="Zn(2)-C6 fungal-type" evidence="8">
    <location>
        <begin position="61"/>
        <end position="88"/>
    </location>
</feature>
<organism evidence="9 10">
    <name type="scientific">Conoideocrella luteorostrata</name>
    <dbReference type="NCBI Taxonomy" id="1105319"/>
    <lineage>
        <taxon>Eukaryota</taxon>
        <taxon>Fungi</taxon>
        <taxon>Dikarya</taxon>
        <taxon>Ascomycota</taxon>
        <taxon>Pezizomycotina</taxon>
        <taxon>Sordariomycetes</taxon>
        <taxon>Hypocreomycetidae</taxon>
        <taxon>Hypocreales</taxon>
        <taxon>Clavicipitaceae</taxon>
        <taxon>Conoideocrella</taxon>
    </lineage>
</organism>
<evidence type="ECO:0000259" key="8">
    <source>
        <dbReference type="Pfam" id="PF00172"/>
    </source>
</evidence>
<dbReference type="PANTHER" id="PTHR36206">
    <property type="entry name" value="ASPERCRYPTIN BIOSYNTHESIS CLUSTER-SPECIFIC TRANSCRIPTION REGULATOR ATNN-RELATED"/>
    <property type="match status" value="1"/>
</dbReference>
<keyword evidence="3" id="KW-0805">Transcription regulation</keyword>
<dbReference type="InterPro" id="IPR001138">
    <property type="entry name" value="Zn2Cys6_DnaBD"/>
</dbReference>
<evidence type="ECO:0000256" key="1">
    <source>
        <dbReference type="ARBA" id="ARBA00022723"/>
    </source>
</evidence>
<evidence type="ECO:0000256" key="4">
    <source>
        <dbReference type="ARBA" id="ARBA00023125"/>
    </source>
</evidence>
<dbReference type="GO" id="GO:0003677">
    <property type="term" value="F:DNA binding"/>
    <property type="evidence" value="ECO:0007669"/>
    <property type="project" value="UniProtKB-KW"/>
</dbReference>
<reference evidence="9" key="1">
    <citation type="submission" date="2023-06" db="EMBL/GenBank/DDBJ databases">
        <title>Conoideocrella luteorostrata (Hypocreales: Clavicipitaceae), a potential biocontrol fungus for elongate hemlock scale in United States Christmas tree production areas.</title>
        <authorList>
            <person name="Barrett H."/>
            <person name="Lovett B."/>
            <person name="Macias A.M."/>
            <person name="Stajich J.E."/>
            <person name="Kasson M.T."/>
        </authorList>
    </citation>
    <scope>NUCLEOTIDE SEQUENCE</scope>
    <source>
        <strain evidence="9">ARSEF 14590</strain>
    </source>
</reference>
<gene>
    <name evidence="9" type="ORF">QQS21_009072</name>
</gene>
<dbReference type="PANTHER" id="PTHR36206:SF13">
    <property type="entry name" value="TRANSCRIPTIONAL REGULATORY PROTEIN MOC3"/>
    <property type="match status" value="1"/>
</dbReference>
<keyword evidence="2" id="KW-0862">Zinc</keyword>
<comment type="caution">
    <text evidence="9">The sequence shown here is derived from an EMBL/GenBank/DDBJ whole genome shotgun (WGS) entry which is preliminary data.</text>
</comment>
<keyword evidence="1" id="KW-0479">Metal-binding</keyword>
<evidence type="ECO:0000313" key="9">
    <source>
        <dbReference type="EMBL" id="KAK2593232.1"/>
    </source>
</evidence>
<dbReference type="SUPFAM" id="SSF57701">
    <property type="entry name" value="Zn2/Cys6 DNA-binding domain"/>
    <property type="match status" value="1"/>
</dbReference>
<accession>A0AAJ0FQS6</accession>